<dbReference type="EMBL" id="BLXT01002789">
    <property type="protein sequence ID" value="GFN97567.1"/>
    <property type="molecule type" value="Genomic_DNA"/>
</dbReference>
<dbReference type="AlphaFoldDB" id="A0AAV3ZSY1"/>
<name>A0AAV3ZSY1_9GAST</name>
<accession>A0AAV3ZSY1</accession>
<comment type="caution">
    <text evidence="2">The sequence shown here is derived from an EMBL/GenBank/DDBJ whole genome shotgun (WGS) entry which is preliminary data.</text>
</comment>
<dbReference type="Proteomes" id="UP000735302">
    <property type="component" value="Unassembled WGS sequence"/>
</dbReference>
<keyword evidence="3" id="KW-1185">Reference proteome</keyword>
<gene>
    <name evidence="2" type="ORF">PoB_002407300</name>
</gene>
<feature type="region of interest" description="Disordered" evidence="1">
    <location>
        <begin position="1"/>
        <end position="37"/>
    </location>
</feature>
<reference evidence="2 3" key="1">
    <citation type="journal article" date="2021" name="Elife">
        <title>Chloroplast acquisition without the gene transfer in kleptoplastic sea slugs, Plakobranchus ocellatus.</title>
        <authorList>
            <person name="Maeda T."/>
            <person name="Takahashi S."/>
            <person name="Yoshida T."/>
            <person name="Shimamura S."/>
            <person name="Takaki Y."/>
            <person name="Nagai Y."/>
            <person name="Toyoda A."/>
            <person name="Suzuki Y."/>
            <person name="Arimoto A."/>
            <person name="Ishii H."/>
            <person name="Satoh N."/>
            <person name="Nishiyama T."/>
            <person name="Hasebe M."/>
            <person name="Maruyama T."/>
            <person name="Minagawa J."/>
            <person name="Obokata J."/>
            <person name="Shigenobu S."/>
        </authorList>
    </citation>
    <scope>NUCLEOTIDE SEQUENCE [LARGE SCALE GENOMIC DNA]</scope>
</reference>
<feature type="compositionally biased region" description="Basic and acidic residues" evidence="1">
    <location>
        <begin position="1"/>
        <end position="36"/>
    </location>
</feature>
<proteinExistence type="predicted"/>
<sequence>MKTAKRKEEREERGNQEEGRSPENRNQEGRTKEKKAINFGVYGVDGGGYGDGSGRGGYGGGGDCGGNESGSSGGCCGGDGGDYGGVKFTFLAQVWFWVLPIVQIYRARNSDQKSTLSGFPNIHTLLSEVSTCLQKKIEAEDSCPSFEEKCQDNEEVDE</sequence>
<organism evidence="2 3">
    <name type="scientific">Plakobranchus ocellatus</name>
    <dbReference type="NCBI Taxonomy" id="259542"/>
    <lineage>
        <taxon>Eukaryota</taxon>
        <taxon>Metazoa</taxon>
        <taxon>Spiralia</taxon>
        <taxon>Lophotrochozoa</taxon>
        <taxon>Mollusca</taxon>
        <taxon>Gastropoda</taxon>
        <taxon>Heterobranchia</taxon>
        <taxon>Euthyneura</taxon>
        <taxon>Panpulmonata</taxon>
        <taxon>Sacoglossa</taxon>
        <taxon>Placobranchoidea</taxon>
        <taxon>Plakobranchidae</taxon>
        <taxon>Plakobranchus</taxon>
    </lineage>
</organism>
<protein>
    <submittedName>
        <fullName evidence="2">Uncharacterized protein</fullName>
    </submittedName>
</protein>
<evidence type="ECO:0000313" key="3">
    <source>
        <dbReference type="Proteomes" id="UP000735302"/>
    </source>
</evidence>
<evidence type="ECO:0000256" key="1">
    <source>
        <dbReference type="SAM" id="MobiDB-lite"/>
    </source>
</evidence>
<evidence type="ECO:0000313" key="2">
    <source>
        <dbReference type="EMBL" id="GFN97567.1"/>
    </source>
</evidence>